<name>A0ABM9EK04_9BACI</name>
<dbReference type="InterPro" id="IPR036679">
    <property type="entry name" value="FlgN-like_sf"/>
</dbReference>
<evidence type="ECO:0000313" key="2">
    <source>
        <dbReference type="EMBL" id="CAH2712901.1"/>
    </source>
</evidence>
<comment type="caution">
    <text evidence="2">The sequence shown here is derived from an EMBL/GenBank/DDBJ whole genome shotgun (WGS) entry which is preliminary data.</text>
</comment>
<accession>A0ABM9EK04</accession>
<dbReference type="SUPFAM" id="SSF140566">
    <property type="entry name" value="FlgN-like"/>
    <property type="match status" value="1"/>
</dbReference>
<dbReference type="InterPro" id="IPR007809">
    <property type="entry name" value="FlgN-like"/>
</dbReference>
<keyword evidence="3" id="KW-1185">Reference proteome</keyword>
<gene>
    <name evidence="2" type="ORF">BACCIP111895_00034</name>
</gene>
<reference evidence="2" key="1">
    <citation type="submission" date="2022-04" db="EMBL/GenBank/DDBJ databases">
        <authorList>
            <person name="Criscuolo A."/>
        </authorList>
    </citation>
    <scope>NUCLEOTIDE SEQUENCE</scope>
    <source>
        <strain evidence="2">CIP111895</strain>
    </source>
</reference>
<proteinExistence type="predicted"/>
<dbReference type="Gene3D" id="1.20.58.300">
    <property type="entry name" value="FlgN-like"/>
    <property type="match status" value="1"/>
</dbReference>
<dbReference type="Pfam" id="PF05130">
    <property type="entry name" value="FlgN"/>
    <property type="match status" value="1"/>
</dbReference>
<protein>
    <recommendedName>
        <fullName evidence="4">Flagellar biosynthesis protein FlgN</fullName>
    </recommendedName>
</protein>
<dbReference type="EMBL" id="CALBWS010000001">
    <property type="protein sequence ID" value="CAH2712901.1"/>
    <property type="molecule type" value="Genomic_DNA"/>
</dbReference>
<evidence type="ECO:0000313" key="3">
    <source>
        <dbReference type="Proteomes" id="UP000838308"/>
    </source>
</evidence>
<organism evidence="2 3">
    <name type="scientific">Neobacillus rhizosphaerae</name>
    <dbReference type="NCBI Taxonomy" id="2880965"/>
    <lineage>
        <taxon>Bacteria</taxon>
        <taxon>Bacillati</taxon>
        <taxon>Bacillota</taxon>
        <taxon>Bacilli</taxon>
        <taxon>Bacillales</taxon>
        <taxon>Bacillaceae</taxon>
        <taxon>Neobacillus</taxon>
    </lineage>
</organism>
<evidence type="ECO:0008006" key="4">
    <source>
        <dbReference type="Google" id="ProtNLM"/>
    </source>
</evidence>
<keyword evidence="1" id="KW-1005">Bacterial flagellum biogenesis</keyword>
<sequence>MDYLKMLKHTMETLVEVHTRLLDLVREKQHILVKGDTHDLQNMVHRESLCVADIQKLESKRNRLVQEFFEQKGIKGPSFTLEEIMKIEDDSGTNTSLKIIAKQLRVLIQEITHINESNQQLIHTSLSYVQYSIGMLVRKEVAIGYGPHAVNSYSNLLDAKI</sequence>
<dbReference type="RefSeq" id="WP_248733272.1">
    <property type="nucleotide sequence ID" value="NZ_CALBWS010000001.1"/>
</dbReference>
<dbReference type="Proteomes" id="UP000838308">
    <property type="component" value="Unassembled WGS sequence"/>
</dbReference>
<evidence type="ECO:0000256" key="1">
    <source>
        <dbReference type="ARBA" id="ARBA00022795"/>
    </source>
</evidence>